<evidence type="ECO:0000313" key="5">
    <source>
        <dbReference type="Proteomes" id="UP000321062"/>
    </source>
</evidence>
<accession>A0A5B9DJU4</accession>
<dbReference type="Gene3D" id="3.50.50.60">
    <property type="entry name" value="FAD/NAD(P)-binding domain"/>
    <property type="match status" value="1"/>
</dbReference>
<proteinExistence type="predicted"/>
<dbReference type="PANTHER" id="PTHR13789">
    <property type="entry name" value="MONOOXYGENASE"/>
    <property type="match status" value="1"/>
</dbReference>
<keyword evidence="1" id="KW-0560">Oxidoreductase</keyword>
<organism evidence="4 5">
    <name type="scientific">Paradevosia tibetensis</name>
    <dbReference type="NCBI Taxonomy" id="1447062"/>
    <lineage>
        <taxon>Bacteria</taxon>
        <taxon>Pseudomonadati</taxon>
        <taxon>Pseudomonadota</taxon>
        <taxon>Alphaproteobacteria</taxon>
        <taxon>Hyphomicrobiales</taxon>
        <taxon>Devosiaceae</taxon>
        <taxon>Paradevosia</taxon>
    </lineage>
</organism>
<protein>
    <submittedName>
        <fullName evidence="4">FAD-dependent monooxygenase</fullName>
    </submittedName>
</protein>
<dbReference type="OrthoDB" id="5499180at2"/>
<name>A0A5B9DJU4_9HYPH</name>
<dbReference type="PRINTS" id="PR00420">
    <property type="entry name" value="RNGMNOXGNASE"/>
</dbReference>
<evidence type="ECO:0000256" key="2">
    <source>
        <dbReference type="ARBA" id="ARBA00023033"/>
    </source>
</evidence>
<dbReference type="GO" id="GO:0004497">
    <property type="term" value="F:monooxygenase activity"/>
    <property type="evidence" value="ECO:0007669"/>
    <property type="project" value="UniProtKB-KW"/>
</dbReference>
<dbReference type="PANTHER" id="PTHR13789:SF309">
    <property type="entry name" value="PUTATIVE (AFU_ORTHOLOGUE AFUA_6G14510)-RELATED"/>
    <property type="match status" value="1"/>
</dbReference>
<sequence length="413" mass="44216">MVARMSDIQSNSASLKTNRPRIAIAGGGIGGLALAVALARRSYAPVVYERKPLDQIRSEGAFLTLAPNGINALRALGLAEAVIAAGLETRGLALFNEHGRRLAVVDYAAHRRQYGAPSVTVRRGALGAILLDAAIAAGIELRSATGIEDVELERDAVSVHASGTARYDALIACDGLRSRVRRRLFPELPEPRYSGLIGTGGVVEVDGIAPTDGLMNMTFGRRGFFGYIAEPGQPVMWFNSYPAPIDAIGQPADPQAYARYIETLHLGDPLDNARIMAAVPAIERHYPIFDMPDLARWSRGRVLLMGDAAHAVAPHSGQGASMAVEDAVVLAALFDDADGVQQAFARFFALRHDRAQAAIRVGRAAGQQKGAQGWLQLRLRDLVLPLVMPLAARAQARLFAFRADQAPLAQPVQ</sequence>
<evidence type="ECO:0000256" key="1">
    <source>
        <dbReference type="ARBA" id="ARBA00023002"/>
    </source>
</evidence>
<dbReference type="InterPro" id="IPR050493">
    <property type="entry name" value="FAD-dep_Monooxygenase_BioMet"/>
</dbReference>
<keyword evidence="2 4" id="KW-0503">Monooxygenase</keyword>
<dbReference type="Proteomes" id="UP000321062">
    <property type="component" value="Chromosome"/>
</dbReference>
<dbReference type="GO" id="GO:0071949">
    <property type="term" value="F:FAD binding"/>
    <property type="evidence" value="ECO:0007669"/>
    <property type="project" value="InterPro"/>
</dbReference>
<dbReference type="KEGG" id="yti:FNA67_01655"/>
<dbReference type="Pfam" id="PF01494">
    <property type="entry name" value="FAD_binding_3"/>
    <property type="match status" value="1"/>
</dbReference>
<evidence type="ECO:0000313" key="4">
    <source>
        <dbReference type="EMBL" id="QEE18959.1"/>
    </source>
</evidence>
<dbReference type="SUPFAM" id="SSF51905">
    <property type="entry name" value="FAD/NAD(P)-binding domain"/>
    <property type="match status" value="1"/>
</dbReference>
<evidence type="ECO:0000259" key="3">
    <source>
        <dbReference type="Pfam" id="PF01494"/>
    </source>
</evidence>
<gene>
    <name evidence="4" type="ORF">FNA67_01655</name>
</gene>
<keyword evidence="5" id="KW-1185">Reference proteome</keyword>
<feature type="domain" description="FAD-binding" evidence="3">
    <location>
        <begin position="22"/>
        <end position="332"/>
    </location>
</feature>
<dbReference type="InterPro" id="IPR002938">
    <property type="entry name" value="FAD-bd"/>
</dbReference>
<dbReference type="AlphaFoldDB" id="A0A5B9DJU4"/>
<dbReference type="EMBL" id="CP041690">
    <property type="protein sequence ID" value="QEE18959.1"/>
    <property type="molecule type" value="Genomic_DNA"/>
</dbReference>
<dbReference type="InterPro" id="IPR036188">
    <property type="entry name" value="FAD/NAD-bd_sf"/>
</dbReference>
<reference evidence="4 5" key="1">
    <citation type="journal article" date="2015" name="Int. J. Syst. Evol. Microbiol.">
        <title>Youhaiella tibetensis gen. nov., sp. nov., isolated from subsurface sediment.</title>
        <authorList>
            <person name="Wang Y.X."/>
            <person name="Huang F.Q."/>
            <person name="Nogi Y."/>
            <person name="Pang S.J."/>
            <person name="Wang P.K."/>
            <person name="Lv J."/>
        </authorList>
    </citation>
    <scope>NUCLEOTIDE SEQUENCE [LARGE SCALE GENOMIC DNA]</scope>
    <source>
        <strain evidence="5">fig4</strain>
    </source>
</reference>